<comment type="caution">
    <text evidence="4">The sequence shown here is derived from an EMBL/GenBank/DDBJ whole genome shotgun (WGS) entry which is preliminary data.</text>
</comment>
<name>A0ABY1L6M9_9FLAO</name>
<evidence type="ECO:0000259" key="3">
    <source>
        <dbReference type="Pfam" id="PF18962"/>
    </source>
</evidence>
<reference evidence="4 5" key="1">
    <citation type="submission" date="2017-02" db="EMBL/GenBank/DDBJ databases">
        <authorList>
            <person name="Varghese N."/>
            <person name="Submissions S."/>
        </authorList>
    </citation>
    <scope>NUCLEOTIDE SEQUENCE [LARGE SCALE GENOMIC DNA]</scope>
    <source>
        <strain evidence="4 5">DSM 16775</strain>
    </source>
</reference>
<evidence type="ECO:0000313" key="4">
    <source>
        <dbReference type="EMBL" id="SKB38603.1"/>
    </source>
</evidence>
<accession>A0ABY1L6M9</accession>
<dbReference type="Pfam" id="PF18962">
    <property type="entry name" value="Por_Secre_tail"/>
    <property type="match status" value="1"/>
</dbReference>
<organism evidence="4 5">
    <name type="scientific">Chryseobacterium balustinum</name>
    <dbReference type="NCBI Taxonomy" id="246"/>
    <lineage>
        <taxon>Bacteria</taxon>
        <taxon>Pseudomonadati</taxon>
        <taxon>Bacteroidota</taxon>
        <taxon>Flavobacteriia</taxon>
        <taxon>Flavobacteriales</taxon>
        <taxon>Weeksellaceae</taxon>
        <taxon>Chryseobacterium group</taxon>
        <taxon>Chryseobacterium</taxon>
    </lineage>
</organism>
<evidence type="ECO:0000256" key="1">
    <source>
        <dbReference type="ARBA" id="ARBA00022729"/>
    </source>
</evidence>
<feature type="domain" description="Secretion system C-terminal sorting" evidence="3">
    <location>
        <begin position="639"/>
        <end position="705"/>
    </location>
</feature>
<evidence type="ECO:0000256" key="2">
    <source>
        <dbReference type="SAM" id="SignalP"/>
    </source>
</evidence>
<gene>
    <name evidence="4" type="ORF">SAMN05421800_101327</name>
</gene>
<dbReference type="EMBL" id="FUZE01000001">
    <property type="protein sequence ID" value="SKB38603.1"/>
    <property type="molecule type" value="Genomic_DNA"/>
</dbReference>
<keyword evidence="1 2" id="KW-0732">Signal</keyword>
<dbReference type="NCBIfam" id="TIGR04183">
    <property type="entry name" value="Por_Secre_tail"/>
    <property type="match status" value="1"/>
</dbReference>
<evidence type="ECO:0000313" key="5">
    <source>
        <dbReference type="Proteomes" id="UP000190669"/>
    </source>
</evidence>
<feature type="signal peptide" evidence="2">
    <location>
        <begin position="1"/>
        <end position="29"/>
    </location>
</feature>
<proteinExistence type="predicted"/>
<dbReference type="SUPFAM" id="SSF63829">
    <property type="entry name" value="Calcium-dependent phosphotriesterase"/>
    <property type="match status" value="1"/>
</dbReference>
<dbReference type="Proteomes" id="UP000190669">
    <property type="component" value="Unassembled WGS sequence"/>
</dbReference>
<feature type="chain" id="PRO_5047271568" evidence="2">
    <location>
        <begin position="30"/>
        <end position="707"/>
    </location>
</feature>
<protein>
    <submittedName>
        <fullName evidence="4">Por secretion system C-terminal sorting domain-containing protein</fullName>
    </submittedName>
</protein>
<keyword evidence="5" id="KW-1185">Reference proteome</keyword>
<dbReference type="SUPFAM" id="SSF101898">
    <property type="entry name" value="NHL repeat"/>
    <property type="match status" value="1"/>
</dbReference>
<sequence length="707" mass="75620">MFKNLYSSIAKVGLRAFVLSIAGSNFINAQQWQNAGNTSIISANGSGFNDLVIDNTGNYYVSYYDLSVDKGSVQKLNGASWSYLGGSAGVTDDYANHNSLSVAPDGNVYHLSKGNNMDVNKFSGAVWSSLISIPTSGFAGYPSSVVSSDNILYTYVQGTVRRFVNGVWQQIGANVVSGTAYHSKIKLGTNGKVYVCQISNGVVSVYENTLTASSTTAWTLVGGASLGNAFTESVYATLDFTMGTDNSLYVVYGKTLNNPNDPNSLLRKINVKKFDGTSWLQLGDENFGVAESNLDFSIAVTPQGKPFVAASSWYENEGKNTVYEINSATNTWSPFGGNYVSDGSTHYNDLEFDANTNSLVLAYSLDDYFSQGITEGTVVKKFALQVQPSCNNTDPGNSPGDLGCVTFNYKGQSVTYTTVRGTDGKIWLQQNLGSTKVASSLTDSDAYGDLFQWGRWDDGHQLRSSTLSATAPSPNNPSGLNNGNAAFYSAGYNSSSNFWSGGTDSDSWTAENVSAATATKGVDPCKAIGLDWRLPTVGEIDAAVAAENISEYNSALSSHLKLIPAGMKDYSGIFSPGTRLYLWSSSASPYTGSGQHLYISGFSTLSNSASRDAGMSVRCIKEVATGLGTTEIKKISVGVYPNPTNGILNIKTDSEINTVNVTNIVGQRLKIQYSNHQINMQGLPNGVYIVELVLKNGQKISKKVIKN</sequence>
<dbReference type="InterPro" id="IPR026444">
    <property type="entry name" value="Secre_tail"/>
</dbReference>
<dbReference type="RefSeq" id="WP_079463586.1">
    <property type="nucleotide sequence ID" value="NZ_CP033934.1"/>
</dbReference>